<dbReference type="AlphaFoldDB" id="A0A0R2B145"/>
<dbReference type="Gene3D" id="2.160.10.10">
    <property type="entry name" value="Hexapeptide repeat proteins"/>
    <property type="match status" value="1"/>
</dbReference>
<name>A0A0R2B145_SECCO</name>
<dbReference type="PANTHER" id="PTHR43017:SF1">
    <property type="entry name" value="ACETYLTRANSFERASE YJL218W-RELATED"/>
    <property type="match status" value="1"/>
</dbReference>
<evidence type="ECO:0000256" key="4">
    <source>
        <dbReference type="ARBA" id="ARBA00023315"/>
    </source>
</evidence>
<dbReference type="SUPFAM" id="SSF51161">
    <property type="entry name" value="Trimeric LpxA-like enzymes"/>
    <property type="match status" value="1"/>
</dbReference>
<proteinExistence type="inferred from homology"/>
<protein>
    <recommendedName>
        <fullName evidence="5">Acetyltransferase</fullName>
        <ecNumber evidence="5">2.3.1.-</ecNumber>
    </recommendedName>
</protein>
<evidence type="ECO:0000256" key="5">
    <source>
        <dbReference type="RuleBase" id="RU367021"/>
    </source>
</evidence>
<dbReference type="EMBL" id="AYYR01000129">
    <property type="protein sequence ID" value="KRM73297.1"/>
    <property type="molecule type" value="Genomic_DNA"/>
</dbReference>
<organism evidence="7 8">
    <name type="scientific">Secundilactobacillus collinoides DSM 20515 = JCM 1123</name>
    <dbReference type="NCBI Taxonomy" id="1423733"/>
    <lineage>
        <taxon>Bacteria</taxon>
        <taxon>Bacillati</taxon>
        <taxon>Bacillota</taxon>
        <taxon>Bacilli</taxon>
        <taxon>Lactobacillales</taxon>
        <taxon>Lactobacillaceae</taxon>
        <taxon>Secundilactobacillus</taxon>
    </lineage>
</organism>
<comment type="caution">
    <text evidence="7">The sequence shown here is derived from an EMBL/GenBank/DDBJ whole genome shotgun (WGS) entry which is preliminary data.</text>
</comment>
<dbReference type="InterPro" id="IPR018357">
    <property type="entry name" value="Hexapep_transf_CS"/>
</dbReference>
<evidence type="ECO:0000313" key="7">
    <source>
        <dbReference type="EMBL" id="KRM73297.1"/>
    </source>
</evidence>
<dbReference type="InterPro" id="IPR039369">
    <property type="entry name" value="LacA-like"/>
</dbReference>
<dbReference type="Pfam" id="PF00132">
    <property type="entry name" value="Hexapep"/>
    <property type="match status" value="1"/>
</dbReference>
<dbReference type="InterPro" id="IPR001451">
    <property type="entry name" value="Hexapep"/>
</dbReference>
<feature type="domain" description="Maltose/galactoside acetyltransferase" evidence="6">
    <location>
        <begin position="8"/>
        <end position="58"/>
    </location>
</feature>
<keyword evidence="3" id="KW-0677">Repeat</keyword>
<dbReference type="Proteomes" id="UP000051845">
    <property type="component" value="Unassembled WGS sequence"/>
</dbReference>
<evidence type="ECO:0000259" key="6">
    <source>
        <dbReference type="Pfam" id="PF12464"/>
    </source>
</evidence>
<sequence length="196" mass="20842">MTMTEHEKLLAGQEYNYLDPELQTMMANTKKDLATINDGKTSLDVRNTTIKHMLGASGTDDAVGDNFAILYGAHTKIGDNVFINSNVTFQDSNLITLGDRVVIAPDTKLYCGKHAINANARFGTRPDGSRYLTTYTSPISIGDDVWIGGNVTVTGGVHIGNNVIIGAGAVVVSDIPDNVIAAGVPAKVIKPLKPLN</sequence>
<dbReference type="Pfam" id="PF12464">
    <property type="entry name" value="Mac"/>
    <property type="match status" value="1"/>
</dbReference>
<dbReference type="STRING" id="33960.TY91_04780"/>
<evidence type="ECO:0000256" key="3">
    <source>
        <dbReference type="ARBA" id="ARBA00022737"/>
    </source>
</evidence>
<dbReference type="InterPro" id="IPR011004">
    <property type="entry name" value="Trimer_LpxA-like_sf"/>
</dbReference>
<evidence type="ECO:0000313" key="8">
    <source>
        <dbReference type="Proteomes" id="UP000051845"/>
    </source>
</evidence>
<comment type="similarity">
    <text evidence="1 5">Belongs to the transferase hexapeptide repeat family.</text>
</comment>
<evidence type="ECO:0000256" key="2">
    <source>
        <dbReference type="ARBA" id="ARBA00022679"/>
    </source>
</evidence>
<keyword evidence="4 5" id="KW-0012">Acyltransferase</keyword>
<accession>A0A0R2B145</accession>
<dbReference type="PANTHER" id="PTHR43017">
    <property type="entry name" value="GALACTOSIDE O-ACETYLTRANSFERASE"/>
    <property type="match status" value="1"/>
</dbReference>
<keyword evidence="2 5" id="KW-0808">Transferase</keyword>
<dbReference type="GO" id="GO:0008870">
    <property type="term" value="F:galactoside O-acetyltransferase activity"/>
    <property type="evidence" value="ECO:0007669"/>
    <property type="project" value="TreeGrafter"/>
</dbReference>
<dbReference type="PROSITE" id="PS00101">
    <property type="entry name" value="HEXAPEP_TRANSFERASES"/>
    <property type="match status" value="1"/>
</dbReference>
<evidence type="ECO:0000256" key="1">
    <source>
        <dbReference type="ARBA" id="ARBA00007274"/>
    </source>
</evidence>
<dbReference type="EC" id="2.3.1.-" evidence="5"/>
<reference evidence="7 8" key="1">
    <citation type="journal article" date="2015" name="Genome Announc.">
        <title>Expanding the biotechnology potential of lactobacilli through comparative genomics of 213 strains and associated genera.</title>
        <authorList>
            <person name="Sun Z."/>
            <person name="Harris H.M."/>
            <person name="McCann A."/>
            <person name="Guo C."/>
            <person name="Argimon S."/>
            <person name="Zhang W."/>
            <person name="Yang X."/>
            <person name="Jeffery I.B."/>
            <person name="Cooney J.C."/>
            <person name="Kagawa T.F."/>
            <person name="Liu W."/>
            <person name="Song Y."/>
            <person name="Salvetti E."/>
            <person name="Wrobel A."/>
            <person name="Rasinkangas P."/>
            <person name="Parkhill J."/>
            <person name="Rea M.C."/>
            <person name="O'Sullivan O."/>
            <person name="Ritari J."/>
            <person name="Douillard F.P."/>
            <person name="Paul Ross R."/>
            <person name="Yang R."/>
            <person name="Briner A.E."/>
            <person name="Felis G.E."/>
            <person name="de Vos W.M."/>
            <person name="Barrangou R."/>
            <person name="Klaenhammer T.R."/>
            <person name="Caufield P.W."/>
            <person name="Cui Y."/>
            <person name="Zhang H."/>
            <person name="O'Toole P.W."/>
        </authorList>
    </citation>
    <scope>NUCLEOTIDE SEQUENCE [LARGE SCALE GENOMIC DNA]</scope>
    <source>
        <strain evidence="7 8">DSM 20515</strain>
    </source>
</reference>
<dbReference type="PATRIC" id="fig|1423733.4.peg.1567"/>
<dbReference type="InterPro" id="IPR024688">
    <property type="entry name" value="Mac_dom"/>
</dbReference>
<dbReference type="RefSeq" id="WP_056997496.1">
    <property type="nucleotide sequence ID" value="NZ_AYYR01000129.1"/>
</dbReference>
<gene>
    <name evidence="7" type="ORF">FC82_GL001490</name>
</gene>